<evidence type="ECO:0000313" key="2">
    <source>
        <dbReference type="Proteomes" id="UP000607653"/>
    </source>
</evidence>
<keyword evidence="2" id="KW-1185">Reference proteome</keyword>
<reference evidence="1 2" key="1">
    <citation type="journal article" date="2020" name="Mol. Biol. Evol.">
        <title>Distinct Expression and Methylation Patterns for Genes with Different Fates following a Single Whole-Genome Duplication in Flowering Plants.</title>
        <authorList>
            <person name="Shi T."/>
            <person name="Rahmani R.S."/>
            <person name="Gugger P.F."/>
            <person name="Wang M."/>
            <person name="Li H."/>
            <person name="Zhang Y."/>
            <person name="Li Z."/>
            <person name="Wang Q."/>
            <person name="Van de Peer Y."/>
            <person name="Marchal K."/>
            <person name="Chen J."/>
        </authorList>
    </citation>
    <scope>NUCLEOTIDE SEQUENCE [LARGE SCALE GENOMIC DNA]</scope>
    <source>
        <tissue evidence="1">Leaf</tissue>
    </source>
</reference>
<proteinExistence type="predicted"/>
<comment type="caution">
    <text evidence="1">The sequence shown here is derived from an EMBL/GenBank/DDBJ whole genome shotgun (WGS) entry which is preliminary data.</text>
</comment>
<dbReference type="AlphaFoldDB" id="A0A822XP08"/>
<evidence type="ECO:0000313" key="1">
    <source>
        <dbReference type="EMBL" id="DAD22037.1"/>
    </source>
</evidence>
<protein>
    <submittedName>
        <fullName evidence="1">Uncharacterized protein</fullName>
    </submittedName>
</protein>
<dbReference type="PANTHER" id="PTHR42721">
    <property type="entry name" value="SUGAR HYDROLASE-RELATED"/>
    <property type="match status" value="1"/>
</dbReference>
<dbReference type="Proteomes" id="UP000607653">
    <property type="component" value="Unassembled WGS sequence"/>
</dbReference>
<name>A0A822XP08_NELNU</name>
<sequence>MGCNDVACKDENFDFGKDEGSKECRCYSGDCGSRFVSEAEGLVQVDLLLPGYQTQLINQVAEVSKGPVILVVMSAGGVSISFAKSNQILKQFSGLGILVRKVVQPLQMLYLENITQVANYQLHGMKQTMWTSCQ</sequence>
<gene>
    <name evidence="1" type="ORF">HUJ06_023500</name>
</gene>
<dbReference type="InterPro" id="IPR044993">
    <property type="entry name" value="BXL"/>
</dbReference>
<organism evidence="1 2">
    <name type="scientific">Nelumbo nucifera</name>
    <name type="common">Sacred lotus</name>
    <dbReference type="NCBI Taxonomy" id="4432"/>
    <lineage>
        <taxon>Eukaryota</taxon>
        <taxon>Viridiplantae</taxon>
        <taxon>Streptophyta</taxon>
        <taxon>Embryophyta</taxon>
        <taxon>Tracheophyta</taxon>
        <taxon>Spermatophyta</taxon>
        <taxon>Magnoliopsida</taxon>
        <taxon>Proteales</taxon>
        <taxon>Nelumbonaceae</taxon>
        <taxon>Nelumbo</taxon>
    </lineage>
</organism>
<dbReference type="PANTHER" id="PTHR42721:SF11">
    <property type="entry name" value="BETA-D-XYLOSIDASE 5-RELATED"/>
    <property type="match status" value="1"/>
</dbReference>
<dbReference type="GO" id="GO:0045493">
    <property type="term" value="P:xylan catabolic process"/>
    <property type="evidence" value="ECO:0007669"/>
    <property type="project" value="InterPro"/>
</dbReference>
<dbReference type="GO" id="GO:0009044">
    <property type="term" value="F:xylan 1,4-beta-xylosidase activity"/>
    <property type="evidence" value="ECO:0007669"/>
    <property type="project" value="InterPro"/>
</dbReference>
<accession>A0A822XP08</accession>
<dbReference type="EMBL" id="DUZY01000001">
    <property type="protein sequence ID" value="DAD22037.1"/>
    <property type="molecule type" value="Genomic_DNA"/>
</dbReference>